<dbReference type="GO" id="GO:0000981">
    <property type="term" value="F:DNA-binding transcription factor activity, RNA polymerase II-specific"/>
    <property type="evidence" value="ECO:0007669"/>
    <property type="project" value="InterPro"/>
</dbReference>
<reference evidence="10 11" key="1">
    <citation type="journal article" date="2016" name="Proc. Natl. Acad. Sci. U.S.A.">
        <title>Comparative genomics of biotechnologically important yeasts.</title>
        <authorList>
            <person name="Riley R."/>
            <person name="Haridas S."/>
            <person name="Wolfe K.H."/>
            <person name="Lopes M.R."/>
            <person name="Hittinger C.T."/>
            <person name="Goeker M."/>
            <person name="Salamov A.A."/>
            <person name="Wisecaver J.H."/>
            <person name="Long T.M."/>
            <person name="Calvey C.H."/>
            <person name="Aerts A.L."/>
            <person name="Barry K.W."/>
            <person name="Choi C."/>
            <person name="Clum A."/>
            <person name="Coughlan A.Y."/>
            <person name="Deshpande S."/>
            <person name="Douglass A.P."/>
            <person name="Hanson S.J."/>
            <person name="Klenk H.-P."/>
            <person name="LaButti K.M."/>
            <person name="Lapidus A."/>
            <person name="Lindquist E.A."/>
            <person name="Lipzen A.M."/>
            <person name="Meier-Kolthoff J.P."/>
            <person name="Ohm R.A."/>
            <person name="Otillar R.P."/>
            <person name="Pangilinan J.L."/>
            <person name="Peng Y."/>
            <person name="Rokas A."/>
            <person name="Rosa C.A."/>
            <person name="Scheuner C."/>
            <person name="Sibirny A.A."/>
            <person name="Slot J.C."/>
            <person name="Stielow J.B."/>
            <person name="Sun H."/>
            <person name="Kurtzman C.P."/>
            <person name="Blackwell M."/>
            <person name="Grigoriev I.V."/>
            <person name="Jeffries T.W."/>
        </authorList>
    </citation>
    <scope>NUCLEOTIDE SEQUENCE [LARGE SCALE GENOMIC DNA]</scope>
    <source>
        <strain evidence="10 11">NRRL Y-11557</strain>
    </source>
</reference>
<dbReference type="InterPro" id="IPR013087">
    <property type="entry name" value="Znf_C2H2_type"/>
</dbReference>
<dbReference type="AlphaFoldDB" id="A0A1E3Q218"/>
<dbReference type="Pfam" id="PF00096">
    <property type="entry name" value="zf-C2H2"/>
    <property type="match status" value="2"/>
</dbReference>
<feature type="domain" description="C2H2-type" evidence="9">
    <location>
        <begin position="73"/>
        <end position="97"/>
    </location>
</feature>
<dbReference type="Proteomes" id="UP000094385">
    <property type="component" value="Unassembled WGS sequence"/>
</dbReference>
<accession>A0A1E3Q218</accession>
<dbReference type="GO" id="GO:0000978">
    <property type="term" value="F:RNA polymerase II cis-regulatory region sequence-specific DNA binding"/>
    <property type="evidence" value="ECO:0007669"/>
    <property type="project" value="InterPro"/>
</dbReference>
<evidence type="ECO:0000256" key="8">
    <source>
        <dbReference type="SAM" id="MobiDB-lite"/>
    </source>
</evidence>
<dbReference type="SUPFAM" id="SSF57667">
    <property type="entry name" value="beta-beta-alpha zinc fingers"/>
    <property type="match status" value="1"/>
</dbReference>
<dbReference type="PANTHER" id="PTHR40626:SF11">
    <property type="entry name" value="ZINC FINGER PROTEIN YPR022C"/>
    <property type="match status" value="1"/>
</dbReference>
<dbReference type="EMBL" id="KV454298">
    <property type="protein sequence ID" value="ODQ71192.1"/>
    <property type="molecule type" value="Genomic_DNA"/>
</dbReference>
<feature type="domain" description="C2H2-type" evidence="9">
    <location>
        <begin position="104"/>
        <end position="126"/>
    </location>
</feature>
<dbReference type="OrthoDB" id="1405595at2759"/>
<evidence type="ECO:0000256" key="3">
    <source>
        <dbReference type="ARBA" id="ARBA00022737"/>
    </source>
</evidence>
<feature type="region of interest" description="Disordered" evidence="8">
    <location>
        <begin position="144"/>
        <end position="164"/>
    </location>
</feature>
<dbReference type="Pfam" id="PF04082">
    <property type="entry name" value="Fungal_trans"/>
    <property type="match status" value="1"/>
</dbReference>
<evidence type="ECO:0000256" key="6">
    <source>
        <dbReference type="ARBA" id="ARBA00023242"/>
    </source>
</evidence>
<keyword evidence="2" id="KW-0479">Metal-binding</keyword>
<feature type="region of interest" description="Disordered" evidence="8">
    <location>
        <begin position="705"/>
        <end position="734"/>
    </location>
</feature>
<keyword evidence="5" id="KW-0862">Zinc</keyword>
<name>A0A1E3Q218_LIPST</name>
<dbReference type="GO" id="GO:0006351">
    <property type="term" value="P:DNA-templated transcription"/>
    <property type="evidence" value="ECO:0007669"/>
    <property type="project" value="InterPro"/>
</dbReference>
<evidence type="ECO:0000256" key="7">
    <source>
        <dbReference type="PROSITE-ProRule" id="PRU00042"/>
    </source>
</evidence>
<evidence type="ECO:0000256" key="5">
    <source>
        <dbReference type="ARBA" id="ARBA00022833"/>
    </source>
</evidence>
<feature type="region of interest" description="Disordered" evidence="8">
    <location>
        <begin position="13"/>
        <end position="60"/>
    </location>
</feature>
<evidence type="ECO:0000256" key="4">
    <source>
        <dbReference type="ARBA" id="ARBA00022771"/>
    </source>
</evidence>
<sequence>MVQANVSVLETGARGCAPHSGNSRDGIGSVSDRMSGASSGRTFGTGHPRRASDIGKTKTAVNSETSATTMAKFVCDFDGCEKAYNRPEHLTRHKLNHNPVAKKFICPTCSKTFVRGDLLRRHIPSHNSVGLNRGRKRKVSETLDYKNSPENDGLSLGGDSQMDFPTVRRRSSMLDEHEVDSGMSPSSTVAAARFSAVRTSPIPLQKLPKQRTSSESTTNDVSMVCIRPSTVLTDVEEKPNGGVSNKYAIDTDRLDQTMQRYSETEEPRPITPLQGSSGVSEDAIPLPENMQKAKTTMTSNTLELGPLMPSPSIPSGLTPARVALDNMFPVDMMPVFGERDVFDFANFPFDDRFTNWLLEEHSTGDSNGSEGSTGTTTSLQFQDWTGEYAGANGQEFAFVPLPSPPQNGEIVSPEALSRIFDIYRIVMPDLEDCPQMNCHTVSSWVHLYWRHFHPQYPILHKPTSDPNCLPPHLLVAMFTLGTRYDKDVSSLQLAIKLHLNLRKLVYSCPEFVPPAKLWVFQTLLLGEMFEKVIANRHLHEMSHVFHGTLITLMRRGSSLINPELTEESTANDATNAIERHWNQWIKTETTIRTAFFAFIVDIQHAEMFGHVPALYANELYLDLPCDDNLWNATDSESWSALMKHSRKRRPSFFSSLKLVMSHGWNRLRLNPFGRYIVLHGLLSISWTMRQRGIISFGISSKDKKDAEATRDVSPQASPRTTPEPSGRQAMEMGSKDTAISGDWSTVIYKAFETWKLAFDLSESENPSAIGIPFILASSSLHRLGVIRLYTDVLQLHVYAGLSNVLDRPIRAQDWLRAEESMKLWAKSKGSSISVWHASRLVSGALLGQMAYSADTDVVLHRPWCLYIACLVLWAYGYAMTDCSRKYSDHLATKNSAMSSAAAPSVLNGTVSPLGLLPRTDTLWNAREDMERYLESLLAISDPADVPSLPTKNCTIGLMTYAGNLFKNCRWTLLGEEAAYHCHRLACAIPVRS</sequence>
<dbReference type="GO" id="GO:0005634">
    <property type="term" value="C:nucleus"/>
    <property type="evidence" value="ECO:0007669"/>
    <property type="project" value="UniProtKB-SubCell"/>
</dbReference>
<organism evidence="10 11">
    <name type="scientific">Lipomyces starkeyi NRRL Y-11557</name>
    <dbReference type="NCBI Taxonomy" id="675824"/>
    <lineage>
        <taxon>Eukaryota</taxon>
        <taxon>Fungi</taxon>
        <taxon>Dikarya</taxon>
        <taxon>Ascomycota</taxon>
        <taxon>Saccharomycotina</taxon>
        <taxon>Lipomycetes</taxon>
        <taxon>Lipomycetales</taxon>
        <taxon>Lipomycetaceae</taxon>
        <taxon>Lipomyces</taxon>
    </lineage>
</organism>
<keyword evidence="3" id="KW-0677">Repeat</keyword>
<dbReference type="Gene3D" id="3.30.160.60">
    <property type="entry name" value="Classic Zinc Finger"/>
    <property type="match status" value="1"/>
</dbReference>
<dbReference type="PROSITE" id="PS00028">
    <property type="entry name" value="ZINC_FINGER_C2H2_1"/>
    <property type="match status" value="2"/>
</dbReference>
<gene>
    <name evidence="10" type="ORF">LIPSTDRAFT_149732</name>
</gene>
<dbReference type="STRING" id="675824.A0A1E3Q218"/>
<feature type="compositionally biased region" description="Polar residues" evidence="8">
    <location>
        <begin position="712"/>
        <end position="723"/>
    </location>
</feature>
<dbReference type="InterPro" id="IPR007219">
    <property type="entry name" value="XnlR_reg_dom"/>
</dbReference>
<evidence type="ECO:0000256" key="2">
    <source>
        <dbReference type="ARBA" id="ARBA00022723"/>
    </source>
</evidence>
<dbReference type="PANTHER" id="PTHR40626">
    <property type="entry name" value="MIP31509P"/>
    <property type="match status" value="1"/>
</dbReference>
<evidence type="ECO:0000259" key="9">
    <source>
        <dbReference type="PROSITE" id="PS50157"/>
    </source>
</evidence>
<keyword evidence="6" id="KW-0539">Nucleus</keyword>
<dbReference type="InterPro" id="IPR051059">
    <property type="entry name" value="VerF-like"/>
</dbReference>
<evidence type="ECO:0000313" key="11">
    <source>
        <dbReference type="Proteomes" id="UP000094385"/>
    </source>
</evidence>
<dbReference type="GO" id="GO:0000785">
    <property type="term" value="C:chromatin"/>
    <property type="evidence" value="ECO:0007669"/>
    <property type="project" value="TreeGrafter"/>
</dbReference>
<proteinExistence type="predicted"/>
<evidence type="ECO:0000313" key="10">
    <source>
        <dbReference type="EMBL" id="ODQ71192.1"/>
    </source>
</evidence>
<dbReference type="SMART" id="SM00355">
    <property type="entry name" value="ZnF_C2H2"/>
    <property type="match status" value="2"/>
</dbReference>
<dbReference type="InterPro" id="IPR036236">
    <property type="entry name" value="Znf_C2H2_sf"/>
</dbReference>
<dbReference type="CDD" id="cd12148">
    <property type="entry name" value="fungal_TF_MHR"/>
    <property type="match status" value="1"/>
</dbReference>
<dbReference type="GO" id="GO:0008270">
    <property type="term" value="F:zinc ion binding"/>
    <property type="evidence" value="ECO:0007669"/>
    <property type="project" value="UniProtKB-KW"/>
</dbReference>
<evidence type="ECO:0000256" key="1">
    <source>
        <dbReference type="ARBA" id="ARBA00004123"/>
    </source>
</evidence>
<keyword evidence="11" id="KW-1185">Reference proteome</keyword>
<dbReference type="PROSITE" id="PS50157">
    <property type="entry name" value="ZINC_FINGER_C2H2_2"/>
    <property type="match status" value="2"/>
</dbReference>
<keyword evidence="4 7" id="KW-0863">Zinc-finger</keyword>
<comment type="subcellular location">
    <subcellularLocation>
        <location evidence="1">Nucleus</location>
    </subcellularLocation>
</comment>
<protein>
    <recommendedName>
        <fullName evidence="9">C2H2-type domain-containing protein</fullName>
    </recommendedName>
</protein>